<dbReference type="PANTHER" id="PTHR30514:SF18">
    <property type="entry name" value="RPIR-FAMILY TRANSCRIPTIONAL REGULATOR"/>
    <property type="match status" value="1"/>
</dbReference>
<dbReference type="EMBL" id="JAUSRG010000007">
    <property type="protein sequence ID" value="MDP9905680.1"/>
    <property type="molecule type" value="Genomic_DNA"/>
</dbReference>
<evidence type="ECO:0000313" key="3">
    <source>
        <dbReference type="EMBL" id="MDQ0181812.1"/>
    </source>
</evidence>
<keyword evidence="4" id="KW-1185">Reference proteome</keyword>
<dbReference type="RefSeq" id="WP_306961855.1">
    <property type="nucleotide sequence ID" value="NZ_JAUSRG010000007.1"/>
</dbReference>
<protein>
    <submittedName>
        <fullName evidence="2">DNA-binding MurR/RpiR family transcriptional regulator</fullName>
    </submittedName>
</protein>
<gene>
    <name evidence="2" type="ORF">J2S90_002651</name>
    <name evidence="3" type="ORF">J2S93_003251</name>
</gene>
<proteinExistence type="predicted"/>
<dbReference type="Gene3D" id="1.10.10.10">
    <property type="entry name" value="Winged helix-like DNA-binding domain superfamily/Winged helix DNA-binding domain"/>
    <property type="match status" value="1"/>
</dbReference>
<dbReference type="Proteomes" id="UP001242995">
    <property type="component" value="Unassembled WGS sequence"/>
</dbReference>
<reference evidence="2 4" key="1">
    <citation type="submission" date="2023-07" db="EMBL/GenBank/DDBJ databases">
        <title>Sorghum-associated microbial communities from plants grown in Nebraska, USA.</title>
        <authorList>
            <person name="Schachtman D."/>
        </authorList>
    </citation>
    <scope>NUCLEOTIDE SEQUENCE</scope>
    <source>
        <strain evidence="2">DS1006</strain>
        <strain evidence="3 4">DS1016</strain>
    </source>
</reference>
<evidence type="ECO:0000313" key="5">
    <source>
        <dbReference type="Proteomes" id="UP001242995"/>
    </source>
</evidence>
<dbReference type="Proteomes" id="UP001230951">
    <property type="component" value="Unassembled WGS sequence"/>
</dbReference>
<organism evidence="2 5">
    <name type="scientific">Arthrobacter bambusae</name>
    <dbReference type="NCBI Taxonomy" id="1338426"/>
    <lineage>
        <taxon>Bacteria</taxon>
        <taxon>Bacillati</taxon>
        <taxon>Actinomycetota</taxon>
        <taxon>Actinomycetes</taxon>
        <taxon>Micrococcales</taxon>
        <taxon>Micrococcaceae</taxon>
        <taxon>Arthrobacter</taxon>
    </lineage>
</organism>
<dbReference type="Pfam" id="PF01380">
    <property type="entry name" value="SIS"/>
    <property type="match status" value="1"/>
</dbReference>
<keyword evidence="2" id="KW-0238">DNA-binding</keyword>
<accession>A0AAW8DJ73</accession>
<evidence type="ECO:0000313" key="4">
    <source>
        <dbReference type="Proteomes" id="UP001230951"/>
    </source>
</evidence>
<dbReference type="InterPro" id="IPR001347">
    <property type="entry name" value="SIS_dom"/>
</dbReference>
<dbReference type="GO" id="GO:0003677">
    <property type="term" value="F:DNA binding"/>
    <property type="evidence" value="ECO:0007669"/>
    <property type="project" value="UniProtKB-KW"/>
</dbReference>
<dbReference type="InterPro" id="IPR009057">
    <property type="entry name" value="Homeodomain-like_sf"/>
</dbReference>
<dbReference type="GO" id="GO:0097367">
    <property type="term" value="F:carbohydrate derivative binding"/>
    <property type="evidence" value="ECO:0007669"/>
    <property type="project" value="InterPro"/>
</dbReference>
<dbReference type="InterPro" id="IPR000281">
    <property type="entry name" value="HTH_RpiR"/>
</dbReference>
<feature type="domain" description="HTH rpiR-type" evidence="1">
    <location>
        <begin position="1"/>
        <end position="77"/>
    </location>
</feature>
<dbReference type="GO" id="GO:1901135">
    <property type="term" value="P:carbohydrate derivative metabolic process"/>
    <property type="evidence" value="ECO:0007669"/>
    <property type="project" value="InterPro"/>
</dbReference>
<sequence>MRIDERIEQHYSELGPQEQKAADTLLDRLGDLAVYNAAELAQLSGVSKATMSRLFRRLGFADFNEVKEHTRSLRSSGVPLARQEADGGIPLHLAQEQQNLDRLFDTLDDDRLLKVAQQLAEARNVLLIGFRNSFPVALHFRQQLLQCRSSVALAPQPGQSVGEELAGLDGNDVVVLLGFRRRPDRFDRVLKAATATGASTILIGDPSARWLAADASVWIECPVEGSAAFDSYASAMSLMSVLANGVLAAKGRSGRDRVREITGLFDSLEEIERR</sequence>
<evidence type="ECO:0000259" key="1">
    <source>
        <dbReference type="PROSITE" id="PS51071"/>
    </source>
</evidence>
<dbReference type="Gene3D" id="3.40.50.10490">
    <property type="entry name" value="Glucose-6-phosphate isomerase like protein, domain 1"/>
    <property type="match status" value="1"/>
</dbReference>
<dbReference type="PANTHER" id="PTHR30514">
    <property type="entry name" value="GLUCOKINASE"/>
    <property type="match status" value="1"/>
</dbReference>
<dbReference type="GO" id="GO:0003700">
    <property type="term" value="F:DNA-binding transcription factor activity"/>
    <property type="evidence" value="ECO:0007669"/>
    <property type="project" value="InterPro"/>
</dbReference>
<dbReference type="InterPro" id="IPR036388">
    <property type="entry name" value="WH-like_DNA-bd_sf"/>
</dbReference>
<dbReference type="InterPro" id="IPR047640">
    <property type="entry name" value="RpiR-like"/>
</dbReference>
<dbReference type="SUPFAM" id="SSF46689">
    <property type="entry name" value="Homeodomain-like"/>
    <property type="match status" value="1"/>
</dbReference>
<dbReference type="EMBL" id="JAUSTF010000007">
    <property type="protein sequence ID" value="MDQ0181812.1"/>
    <property type="molecule type" value="Genomic_DNA"/>
</dbReference>
<dbReference type="PROSITE" id="PS51071">
    <property type="entry name" value="HTH_RPIR"/>
    <property type="match status" value="1"/>
</dbReference>
<comment type="caution">
    <text evidence="2">The sequence shown here is derived from an EMBL/GenBank/DDBJ whole genome shotgun (WGS) entry which is preliminary data.</text>
</comment>
<dbReference type="Pfam" id="PF01418">
    <property type="entry name" value="HTH_6"/>
    <property type="match status" value="1"/>
</dbReference>
<dbReference type="SUPFAM" id="SSF53697">
    <property type="entry name" value="SIS domain"/>
    <property type="match status" value="1"/>
</dbReference>
<dbReference type="InterPro" id="IPR046348">
    <property type="entry name" value="SIS_dom_sf"/>
</dbReference>
<evidence type="ECO:0000313" key="2">
    <source>
        <dbReference type="EMBL" id="MDP9905680.1"/>
    </source>
</evidence>
<name>A0AAW8DJ73_9MICC</name>
<dbReference type="AlphaFoldDB" id="A0AAW8DJ73"/>